<dbReference type="SUPFAM" id="SSF48431">
    <property type="entry name" value="Lipovitellin-phosvitin complex, superhelical domain"/>
    <property type="match status" value="1"/>
</dbReference>
<reference evidence="1 2" key="1">
    <citation type="submission" date="2017-06" db="EMBL/GenBank/DDBJ databases">
        <title>Sequencing and comparative analysis of myxobacterial genomes.</title>
        <authorList>
            <person name="Rupp O."/>
            <person name="Goesmann A."/>
            <person name="Sogaard-Andersen L."/>
        </authorList>
    </citation>
    <scope>NUCLEOTIDE SEQUENCE [LARGE SCALE GENOMIC DNA]</scope>
    <source>
        <strain evidence="1 2">DSM 14697</strain>
    </source>
</reference>
<dbReference type="Proteomes" id="UP000217343">
    <property type="component" value="Chromosome"/>
</dbReference>
<name>A0A250JNF7_9BACT</name>
<protein>
    <recommendedName>
        <fullName evidence="3">Vitellogenin domain-containing protein</fullName>
    </recommendedName>
</protein>
<keyword evidence="2" id="KW-1185">Reference proteome</keyword>
<dbReference type="EMBL" id="CP022203">
    <property type="protein sequence ID" value="ATB45022.1"/>
    <property type="molecule type" value="Genomic_DNA"/>
</dbReference>
<evidence type="ECO:0000313" key="2">
    <source>
        <dbReference type="Proteomes" id="UP000217343"/>
    </source>
</evidence>
<dbReference type="Gene3D" id="1.25.10.20">
    <property type="entry name" value="Vitellinogen, superhelical"/>
    <property type="match status" value="1"/>
</dbReference>
<proteinExistence type="predicted"/>
<dbReference type="InterPro" id="IPR011030">
    <property type="entry name" value="Lipovitellin_superhlx_dom"/>
</dbReference>
<dbReference type="OrthoDB" id="5379329at2"/>
<dbReference type="AlphaFoldDB" id="A0A250JNF7"/>
<evidence type="ECO:0000313" key="1">
    <source>
        <dbReference type="EMBL" id="ATB45022.1"/>
    </source>
</evidence>
<sequence length="640" mass="68469">MRRSRLAVRTAALTTTLLLAGAVPMWSYFHSAATEAVDAAAPAAASRLPLYRWTVGEARTYHFIWNDLQRVALPVPQQGDAPQAMDVALSLEGELTLQALEVRANGARVRLAVKRLERHDATLSGQALFPDAEAVRAHLPQTASAWLELDARGALLAVRFSDAEPPMFRQVAQTLAAELFPTELRDAAEWSAVESTQAGEVEARFQFDGEAARLTRRRARYQSLRAAATAPAFRQTLSSLTHFDRDPDDFLAGVSHDEILDATHTDGRPLVSRRVRLRLAFASRQQQPLPPATEDKPLVRAPSQVAFEGDEELALTTSQADGMTVDAALQVLATATDPAGIPELGSFARRAIAALKLEPHRAGELGQLFLQQGTSPAMRELMLDLLAGAGHAQAQATLRELIVSSEAREHAGAHGLMVQRAGFLREPEPETGRLLARMHTEAQAAGDVATERASAYALGAVVSHLPAGSPVAAELLRPLEDALARADSAESLEHSLRALGNSRAERVMDLAAPHLRGETPEVRSAAAGALRTAPQETATRMLLDALLSEPERAVQGALLDALNARTLGGSELERLSGWVVAGHLAPGAEAALLNVLTPRMDDSVAVLRMLQALAVRPGQQPATRARVLALMAQVSASRGG</sequence>
<organism evidence="1 2">
    <name type="scientific">Corallococcus macrosporus DSM 14697</name>
    <dbReference type="NCBI Taxonomy" id="1189310"/>
    <lineage>
        <taxon>Bacteria</taxon>
        <taxon>Pseudomonadati</taxon>
        <taxon>Myxococcota</taxon>
        <taxon>Myxococcia</taxon>
        <taxon>Myxococcales</taxon>
        <taxon>Cystobacterineae</taxon>
        <taxon>Myxococcaceae</taxon>
        <taxon>Corallococcus</taxon>
    </lineage>
</organism>
<dbReference type="RefSeq" id="WP_095956964.1">
    <property type="nucleotide sequence ID" value="NZ_CP022203.1"/>
</dbReference>
<gene>
    <name evidence="1" type="ORF">MYMAC_000605</name>
</gene>
<accession>A0A250JNF7</accession>
<evidence type="ECO:0008006" key="3">
    <source>
        <dbReference type="Google" id="ProtNLM"/>
    </source>
</evidence>
<dbReference type="KEGG" id="mmas:MYMAC_000605"/>